<evidence type="ECO:0000313" key="5">
    <source>
        <dbReference type="EMBL" id="OCL05649.1"/>
    </source>
</evidence>
<evidence type="ECO:0000256" key="2">
    <source>
        <dbReference type="ARBA" id="ARBA00022801"/>
    </source>
</evidence>
<dbReference type="GO" id="GO:0016787">
    <property type="term" value="F:hydrolase activity"/>
    <property type="evidence" value="ECO:0007669"/>
    <property type="project" value="UniProtKB-KW"/>
</dbReference>
<organism evidence="5 6">
    <name type="scientific">Glonium stellatum</name>
    <dbReference type="NCBI Taxonomy" id="574774"/>
    <lineage>
        <taxon>Eukaryota</taxon>
        <taxon>Fungi</taxon>
        <taxon>Dikarya</taxon>
        <taxon>Ascomycota</taxon>
        <taxon>Pezizomycotina</taxon>
        <taxon>Dothideomycetes</taxon>
        <taxon>Pleosporomycetidae</taxon>
        <taxon>Gloniales</taxon>
        <taxon>Gloniaceae</taxon>
        <taxon>Glonium</taxon>
    </lineage>
</organism>
<dbReference type="InterPro" id="IPR019826">
    <property type="entry name" value="Carboxylesterase_B_AS"/>
</dbReference>
<dbReference type="EC" id="3.1.1.-" evidence="3"/>
<dbReference type="PANTHER" id="PTHR43142">
    <property type="entry name" value="CARBOXYLIC ESTER HYDROLASE"/>
    <property type="match status" value="1"/>
</dbReference>
<dbReference type="InterPro" id="IPR029058">
    <property type="entry name" value="AB_hydrolase_fold"/>
</dbReference>
<sequence length="539" mass="60389">MQKISEPYVRDLEFRGFVEGLTFKDKSSGKPLCHYFGGIPYALPPVGPFRWRKPRPLPSCFRYGTRVNPGRYTGGTGVCPQPGFGSDVDTTLWDEDCLQCNIWMPVGTPPDEGWPVFFYIHGGFLQFGSPNSGDLSALLSETACKCIFVMPAYRLNLFGFLASQELCHDSGSADLVANVGFWDQRLALEWTHKNVSYFGGDPTNITIGGYSAGAHSTFHQLAYDLGVSDSKSVVRRAIMWSNGPGLQPKSMADAQVQFDELLNALHIPLDLTPTEKLTKLRDLDAKTLIKASARVKHHQFRATTDGSFVRHGLFNEIDSGVFASQMVRRGVKLLMGECRDEHFIYGSWRPPRNSLESLFKRLQADYPLRACEALVDHYYPGGRLPSDCRDWGDAFGRIYADIQIHALERGLVNALVRHGAGGLVYRYRVEWRAKCVDKSVPKQWGVTHGTDMAIWFWGNGELLTAKEKKVVSNAFHEQLARFVNGEQMNWGTEQPLHLRRLTPKGTVEFGEDEGLERGLEIWKVLQKVGMTGGIMSAKL</sequence>
<feature type="domain" description="Carboxylesterase type B" evidence="4">
    <location>
        <begin position="16"/>
        <end position="490"/>
    </location>
</feature>
<keyword evidence="6" id="KW-1185">Reference proteome</keyword>
<proteinExistence type="inferred from homology"/>
<protein>
    <recommendedName>
        <fullName evidence="3">Carboxylic ester hydrolase</fullName>
        <ecNumber evidence="3">3.1.1.-</ecNumber>
    </recommendedName>
</protein>
<keyword evidence="2 3" id="KW-0378">Hydrolase</keyword>
<dbReference type="InterPro" id="IPR002018">
    <property type="entry name" value="CarbesteraseB"/>
</dbReference>
<evidence type="ECO:0000259" key="4">
    <source>
        <dbReference type="Pfam" id="PF00135"/>
    </source>
</evidence>
<accession>A0A8E2EVJ8</accession>
<name>A0A8E2EVJ8_9PEZI</name>
<gene>
    <name evidence="5" type="ORF">AOQ84DRAFT_432962</name>
</gene>
<dbReference type="AlphaFoldDB" id="A0A8E2EVJ8"/>
<reference evidence="5 6" key="1">
    <citation type="journal article" date="2016" name="Nat. Commun.">
        <title>Ectomycorrhizal ecology is imprinted in the genome of the dominant symbiotic fungus Cenococcum geophilum.</title>
        <authorList>
            <consortium name="DOE Joint Genome Institute"/>
            <person name="Peter M."/>
            <person name="Kohler A."/>
            <person name="Ohm R.A."/>
            <person name="Kuo A."/>
            <person name="Krutzmann J."/>
            <person name="Morin E."/>
            <person name="Arend M."/>
            <person name="Barry K.W."/>
            <person name="Binder M."/>
            <person name="Choi C."/>
            <person name="Clum A."/>
            <person name="Copeland A."/>
            <person name="Grisel N."/>
            <person name="Haridas S."/>
            <person name="Kipfer T."/>
            <person name="LaButti K."/>
            <person name="Lindquist E."/>
            <person name="Lipzen A."/>
            <person name="Maire R."/>
            <person name="Meier B."/>
            <person name="Mihaltcheva S."/>
            <person name="Molinier V."/>
            <person name="Murat C."/>
            <person name="Poggeler S."/>
            <person name="Quandt C.A."/>
            <person name="Sperisen C."/>
            <person name="Tritt A."/>
            <person name="Tisserant E."/>
            <person name="Crous P.W."/>
            <person name="Henrissat B."/>
            <person name="Nehls U."/>
            <person name="Egli S."/>
            <person name="Spatafora J.W."/>
            <person name="Grigoriev I.V."/>
            <person name="Martin F.M."/>
        </authorList>
    </citation>
    <scope>NUCLEOTIDE SEQUENCE [LARGE SCALE GENOMIC DNA]</scope>
    <source>
        <strain evidence="5 6">CBS 207.34</strain>
    </source>
</reference>
<dbReference type="Pfam" id="PF00135">
    <property type="entry name" value="COesterase"/>
    <property type="match status" value="1"/>
</dbReference>
<dbReference type="PANTHER" id="PTHR43142:SF4">
    <property type="entry name" value="CARBOXYLIC ESTER HYDROLASE"/>
    <property type="match status" value="1"/>
</dbReference>
<comment type="similarity">
    <text evidence="1 3">Belongs to the type-B carboxylesterase/lipase family.</text>
</comment>
<evidence type="ECO:0000256" key="3">
    <source>
        <dbReference type="RuleBase" id="RU361235"/>
    </source>
</evidence>
<dbReference type="Proteomes" id="UP000250140">
    <property type="component" value="Unassembled WGS sequence"/>
</dbReference>
<dbReference type="PROSITE" id="PS00122">
    <property type="entry name" value="CARBOXYLESTERASE_B_1"/>
    <property type="match status" value="1"/>
</dbReference>
<dbReference type="EMBL" id="KV750246">
    <property type="protein sequence ID" value="OCL05649.1"/>
    <property type="molecule type" value="Genomic_DNA"/>
</dbReference>
<dbReference type="SUPFAM" id="SSF53474">
    <property type="entry name" value="alpha/beta-Hydrolases"/>
    <property type="match status" value="1"/>
</dbReference>
<dbReference type="Gene3D" id="3.40.50.1820">
    <property type="entry name" value="alpha/beta hydrolase"/>
    <property type="match status" value="1"/>
</dbReference>
<dbReference type="OrthoDB" id="6846267at2759"/>
<evidence type="ECO:0000313" key="6">
    <source>
        <dbReference type="Proteomes" id="UP000250140"/>
    </source>
</evidence>
<evidence type="ECO:0000256" key="1">
    <source>
        <dbReference type="ARBA" id="ARBA00005964"/>
    </source>
</evidence>